<dbReference type="InterPro" id="IPR001959">
    <property type="entry name" value="Transposase"/>
</dbReference>
<sequence>MICFVKTILTQKNRLKLKGESLKMLQLLAYHTARLYNVGLYEVRQHYFEHKKYLSYAKSYHICKTNENYALLLSDTAQQVLRLVDRNFKSFFGLLKAKKQGKYDNKVKIPKYKNKEETWIIPVQGRSVRLKNGRAIIGLSKAFCEKYQPSIKKLEFPLPKNIQAKKLQEIRILPVARGFEIEYVYQKEVQPKKLNEAKHLSIDLGLNNLASCFDSTSGSSFAIDGRYIKAINQRYNKETARLKSIKDQQKYRHSTRRMTRLCEKRKWRINDYFNRSVKKITDYCVANDIGTLVMGDFKTIKQNSNMGKRNNQNFVQIPYDLLKRKLKGKCEQLGIGFSLNEESYTSKCSFLDKEAIQKHEKYQGRRIKRGLFRTNNRILVNADINGSANILQKYLTSKHRQEELFFERVCKGFVNNPVRVKLSDMLFSSSKAPSIARVSPA</sequence>
<keyword evidence="2" id="KW-0815">Transposition</keyword>
<dbReference type="NCBIfam" id="TIGR01766">
    <property type="entry name" value="IS200/IS605 family accessory protein TnpB-like domain"/>
    <property type="match status" value="1"/>
</dbReference>
<evidence type="ECO:0000313" key="6">
    <source>
        <dbReference type="EMBL" id="MBN4077313.1"/>
    </source>
</evidence>
<organism evidence="6 7">
    <name type="scientific">Sulfobacillus acidophilus</name>
    <dbReference type="NCBI Taxonomy" id="53633"/>
    <lineage>
        <taxon>Bacteria</taxon>
        <taxon>Bacillati</taxon>
        <taxon>Bacillota</taxon>
        <taxon>Clostridia</taxon>
        <taxon>Eubacteriales</taxon>
        <taxon>Clostridiales Family XVII. Incertae Sedis</taxon>
        <taxon>Sulfobacillus</taxon>
    </lineage>
</organism>
<dbReference type="NCBIfam" id="NF040570">
    <property type="entry name" value="guided_TnpB"/>
    <property type="match status" value="1"/>
</dbReference>
<keyword evidence="3" id="KW-0238">DNA-binding</keyword>
<gene>
    <name evidence="6" type="ORF">JYT19_00210</name>
</gene>
<evidence type="ECO:0000256" key="1">
    <source>
        <dbReference type="ARBA" id="ARBA00008761"/>
    </source>
</evidence>
<reference evidence="6" key="1">
    <citation type="submission" date="2021-02" db="EMBL/GenBank/DDBJ databases">
        <title>Activity-based single-cell genomes from oceanic crustal fluid captures similar information to metagenomic and metatranscriptomic surveys with orders of magnitude less sampling.</title>
        <authorList>
            <person name="D'Angelo T.S."/>
            <person name="Orcutt B.N."/>
        </authorList>
    </citation>
    <scope>NUCLEOTIDE SEQUENCE [LARGE SCALE GENOMIC DNA]</scope>
    <source>
        <strain evidence="6">AH-315-E05</strain>
    </source>
</reference>
<dbReference type="Proteomes" id="UP000765003">
    <property type="component" value="Unassembled WGS sequence"/>
</dbReference>
<evidence type="ECO:0000259" key="5">
    <source>
        <dbReference type="Pfam" id="PF01385"/>
    </source>
</evidence>
<dbReference type="EMBL" id="JAFITA010000001">
    <property type="protein sequence ID" value="MBN4077313.1"/>
    <property type="molecule type" value="Genomic_DNA"/>
</dbReference>
<protein>
    <submittedName>
        <fullName evidence="6">Transposase</fullName>
    </submittedName>
</protein>
<comment type="similarity">
    <text evidence="1">In the C-terminal section; belongs to the transposase 35 family.</text>
</comment>
<evidence type="ECO:0000313" key="7">
    <source>
        <dbReference type="Proteomes" id="UP000765003"/>
    </source>
</evidence>
<comment type="caution">
    <text evidence="6">The sequence shown here is derived from an EMBL/GenBank/DDBJ whole genome shotgun (WGS) entry which is preliminary data.</text>
</comment>
<proteinExistence type="inferred from homology"/>
<accession>A0ABS3AW65</accession>
<name>A0ABS3AW65_9FIRM</name>
<evidence type="ECO:0000256" key="4">
    <source>
        <dbReference type="ARBA" id="ARBA00023172"/>
    </source>
</evidence>
<dbReference type="InterPro" id="IPR010095">
    <property type="entry name" value="Cas12f1-like_TNB"/>
</dbReference>
<keyword evidence="4" id="KW-0233">DNA recombination</keyword>
<evidence type="ECO:0000256" key="3">
    <source>
        <dbReference type="ARBA" id="ARBA00023125"/>
    </source>
</evidence>
<keyword evidence="7" id="KW-1185">Reference proteome</keyword>
<evidence type="ECO:0000256" key="2">
    <source>
        <dbReference type="ARBA" id="ARBA00022578"/>
    </source>
</evidence>
<feature type="domain" description="Probable transposase IS891/IS1136/IS1341" evidence="5">
    <location>
        <begin position="183"/>
        <end position="300"/>
    </location>
</feature>
<dbReference type="Pfam" id="PF01385">
    <property type="entry name" value="OrfB_IS605"/>
    <property type="match status" value="1"/>
</dbReference>